<comment type="caution">
    <text evidence="2">The sequence shown here is derived from an EMBL/GenBank/DDBJ whole genome shotgun (WGS) entry which is preliminary data.</text>
</comment>
<keyword evidence="3" id="KW-1185">Reference proteome</keyword>
<gene>
    <name evidence="2" type="ORF">Scinn_36270</name>
</gene>
<feature type="compositionally biased region" description="Basic and acidic residues" evidence="1">
    <location>
        <begin position="44"/>
        <end position="57"/>
    </location>
</feature>
<reference evidence="3" key="1">
    <citation type="submission" date="2020-09" db="EMBL/GenBank/DDBJ databases">
        <title>Whole genome shotgun sequence of Streptomyces cinnamonensis NBRC 15873.</title>
        <authorList>
            <person name="Komaki H."/>
            <person name="Tamura T."/>
        </authorList>
    </citation>
    <scope>NUCLEOTIDE SEQUENCE [LARGE SCALE GENOMIC DNA]</scope>
    <source>
        <strain evidence="3">NBRC 15873</strain>
    </source>
</reference>
<name>A0ABQ3NN55_STRVG</name>
<evidence type="ECO:0000313" key="2">
    <source>
        <dbReference type="EMBL" id="GHI14164.1"/>
    </source>
</evidence>
<sequence>MPPCLPASANQVTGFADGSQEGGGRDAWHEADRAARGAAQQPDGKGEHGPPHDERDGFTPPGARPTG</sequence>
<dbReference type="Proteomes" id="UP000660554">
    <property type="component" value="Unassembled WGS sequence"/>
</dbReference>
<evidence type="ECO:0000256" key="1">
    <source>
        <dbReference type="SAM" id="MobiDB-lite"/>
    </source>
</evidence>
<feature type="compositionally biased region" description="Basic and acidic residues" evidence="1">
    <location>
        <begin position="23"/>
        <end position="35"/>
    </location>
</feature>
<evidence type="ECO:0000313" key="3">
    <source>
        <dbReference type="Proteomes" id="UP000660554"/>
    </source>
</evidence>
<accession>A0ABQ3NN55</accession>
<organism evidence="2 3">
    <name type="scientific">Streptomyces virginiae</name>
    <name type="common">Streptomyces cinnamonensis</name>
    <dbReference type="NCBI Taxonomy" id="1961"/>
    <lineage>
        <taxon>Bacteria</taxon>
        <taxon>Bacillati</taxon>
        <taxon>Actinomycetota</taxon>
        <taxon>Actinomycetes</taxon>
        <taxon>Kitasatosporales</taxon>
        <taxon>Streptomycetaceae</taxon>
        <taxon>Streptomyces</taxon>
    </lineage>
</organism>
<protein>
    <submittedName>
        <fullName evidence="2">Uncharacterized protein</fullName>
    </submittedName>
</protein>
<feature type="region of interest" description="Disordered" evidence="1">
    <location>
        <begin position="1"/>
        <end position="67"/>
    </location>
</feature>
<proteinExistence type="predicted"/>
<dbReference type="EMBL" id="BNDV01000008">
    <property type="protein sequence ID" value="GHI14164.1"/>
    <property type="molecule type" value="Genomic_DNA"/>
</dbReference>